<organism evidence="1">
    <name type="scientific">Tetraselmis sp. GSL018</name>
    <dbReference type="NCBI Taxonomy" id="582737"/>
    <lineage>
        <taxon>Eukaryota</taxon>
        <taxon>Viridiplantae</taxon>
        <taxon>Chlorophyta</taxon>
        <taxon>core chlorophytes</taxon>
        <taxon>Chlorodendrophyceae</taxon>
        <taxon>Chlorodendrales</taxon>
        <taxon>Chlorodendraceae</taxon>
        <taxon>Tetraselmis</taxon>
    </lineage>
</organism>
<reference evidence="1" key="1">
    <citation type="submission" date="2014-05" db="EMBL/GenBank/DDBJ databases">
        <title>The transcriptome of the halophilic microalga Tetraselmis sp. GSL018 isolated from the Great Salt Lake, Utah.</title>
        <authorList>
            <person name="Jinkerson R.E."/>
            <person name="D'Adamo S."/>
            <person name="Posewitz M.C."/>
        </authorList>
    </citation>
    <scope>NUCLEOTIDE SEQUENCE</scope>
    <source>
        <strain evidence="1">GSL018</strain>
    </source>
</reference>
<dbReference type="EMBL" id="GBEZ01015700">
    <property type="protein sequence ID" value="JAC70485.1"/>
    <property type="molecule type" value="Transcribed_RNA"/>
</dbReference>
<proteinExistence type="predicted"/>
<dbReference type="AlphaFoldDB" id="A0A061RIK7"/>
<protein>
    <submittedName>
        <fullName evidence="1">Uncharacterized protein</fullName>
    </submittedName>
</protein>
<gene>
    <name evidence="1" type="ORF">TSPGSL018_4031</name>
</gene>
<feature type="non-terminal residue" evidence="1">
    <location>
        <position position="1"/>
    </location>
</feature>
<sequence>TTFSGLRFPVEPQSPLLPVRTSAIPPARPPLNPRGLSPFSCREVEAKLPGFCLGPSKRRLFLRWGREGSG</sequence>
<evidence type="ECO:0000313" key="1">
    <source>
        <dbReference type="EMBL" id="JAC70485.1"/>
    </source>
</evidence>
<name>A0A061RIK7_9CHLO</name>
<accession>A0A061RIK7</accession>
<feature type="non-terminal residue" evidence="1">
    <location>
        <position position="70"/>
    </location>
</feature>